<dbReference type="PANTHER" id="PTHR36540:SF1">
    <property type="entry name" value="PYRIMIDINE_PURINE NUCLEOSIDE PHOSPHORYLASE"/>
    <property type="match status" value="1"/>
</dbReference>
<dbReference type="InterPro" id="IPR011051">
    <property type="entry name" value="RmlC_Cupin_sf"/>
</dbReference>
<reference evidence="4 5" key="1">
    <citation type="journal article" date="2015" name="Genome Announc.">
        <title>Draft Genome Sequences of Leptospira santarosai Strains U160, U164, and U233, Isolated from Asymptomatic Cattle.</title>
        <authorList>
            <person name="Kremer F.S."/>
            <person name="Eslabao M.R."/>
            <person name="Provisor M."/>
            <person name="Woloski R.D."/>
            <person name="Ramires O.V."/>
            <person name="Moreno L.Z."/>
            <person name="Moreno A.M."/>
            <person name="Hamond C."/>
            <person name="Lilenbaum W."/>
            <person name="Dellagostin O.A."/>
        </authorList>
    </citation>
    <scope>NUCLEOTIDE SEQUENCE [LARGE SCALE GENOMIC DNA]</scope>
    <source>
        <strain evidence="4 5">U160</strain>
    </source>
</reference>
<evidence type="ECO:0000313" key="4">
    <source>
        <dbReference type="EMBL" id="AVQ13554.1"/>
    </source>
</evidence>
<organism evidence="4 5">
    <name type="scientific">Leptospira santarosai</name>
    <dbReference type="NCBI Taxonomy" id="28183"/>
    <lineage>
        <taxon>Bacteria</taxon>
        <taxon>Pseudomonadati</taxon>
        <taxon>Spirochaetota</taxon>
        <taxon>Spirochaetia</taxon>
        <taxon>Leptospirales</taxon>
        <taxon>Leptospiraceae</taxon>
        <taxon>Leptospira</taxon>
    </lineage>
</organism>
<dbReference type="FunFam" id="2.60.120.10:FF:000016">
    <property type="entry name" value="Pyrimidine/purine nucleoside phosphorylase"/>
    <property type="match status" value="1"/>
</dbReference>
<dbReference type="GO" id="GO:0009032">
    <property type="term" value="F:thymidine phosphorylase activity"/>
    <property type="evidence" value="ECO:0007669"/>
    <property type="project" value="RHEA"/>
</dbReference>
<dbReference type="Gene3D" id="2.60.120.10">
    <property type="entry name" value="Jelly Rolls"/>
    <property type="match status" value="1"/>
</dbReference>
<comment type="catalytic activity">
    <reaction evidence="3">
        <text>cytidine + phosphate = cytosine + alpha-D-ribose 1-phosphate</text>
        <dbReference type="Rhea" id="RHEA:52540"/>
        <dbReference type="ChEBI" id="CHEBI:16040"/>
        <dbReference type="ChEBI" id="CHEBI:17562"/>
        <dbReference type="ChEBI" id="CHEBI:43474"/>
        <dbReference type="ChEBI" id="CHEBI:57720"/>
        <dbReference type="EC" id="2.4.2.2"/>
    </reaction>
</comment>
<dbReference type="InterPro" id="IPR014710">
    <property type="entry name" value="RmlC-like_jellyroll"/>
</dbReference>
<evidence type="ECO:0000313" key="5">
    <source>
        <dbReference type="Proteomes" id="UP000033961"/>
    </source>
</evidence>
<dbReference type="HAMAP" id="MF_01537">
    <property type="entry name" value="Nucleos_phosphorylase_PpnP"/>
    <property type="match status" value="1"/>
</dbReference>
<evidence type="ECO:0000256" key="2">
    <source>
        <dbReference type="ARBA" id="ARBA00022679"/>
    </source>
</evidence>
<protein>
    <recommendedName>
        <fullName evidence="3">Pyrimidine/purine nucleoside phosphorylase</fullName>
        <ecNumber evidence="3">2.4.2.1</ecNumber>
        <ecNumber evidence="3">2.4.2.2</ecNumber>
    </recommendedName>
    <alternativeName>
        <fullName evidence="3">Adenosine phosphorylase</fullName>
    </alternativeName>
    <alternativeName>
        <fullName evidence="3">Cytidine phosphorylase</fullName>
    </alternativeName>
    <alternativeName>
        <fullName evidence="3">Guanosine phosphorylase</fullName>
    </alternativeName>
    <alternativeName>
        <fullName evidence="3">Inosine phosphorylase</fullName>
    </alternativeName>
    <alternativeName>
        <fullName evidence="3">Thymidine phosphorylase</fullName>
    </alternativeName>
    <alternativeName>
        <fullName evidence="3">Uridine phosphorylase</fullName>
    </alternativeName>
    <alternativeName>
        <fullName evidence="3">Xanthosine phosphorylase</fullName>
    </alternativeName>
</protein>
<keyword evidence="1 3" id="KW-0328">Glycosyltransferase</keyword>
<dbReference type="InterPro" id="IPR009664">
    <property type="entry name" value="Ppnp"/>
</dbReference>
<gene>
    <name evidence="3" type="primary">ppnP</name>
    <name evidence="4" type="ORF">XB16_3262</name>
</gene>
<proteinExistence type="inferred from homology"/>
<sequence>MGQFENVTIVKKANIYYDGKVTSRTVLFQDGNKKTLGILMPGQYDFETNEKEIMEILDGDLLVKLPGQNVWKEIKGGQSFEVSAKSRFQMDVKKISDYCCSYIA</sequence>
<comment type="catalytic activity">
    <reaction evidence="3">
        <text>a purine D-ribonucleoside + phosphate = a purine nucleobase + alpha-D-ribose 1-phosphate</text>
        <dbReference type="Rhea" id="RHEA:19805"/>
        <dbReference type="ChEBI" id="CHEBI:26386"/>
        <dbReference type="ChEBI" id="CHEBI:43474"/>
        <dbReference type="ChEBI" id="CHEBI:57720"/>
        <dbReference type="ChEBI" id="CHEBI:142355"/>
        <dbReference type="EC" id="2.4.2.1"/>
    </reaction>
</comment>
<comment type="catalytic activity">
    <reaction evidence="3">
        <text>uridine + phosphate = alpha-D-ribose 1-phosphate + uracil</text>
        <dbReference type="Rhea" id="RHEA:24388"/>
        <dbReference type="ChEBI" id="CHEBI:16704"/>
        <dbReference type="ChEBI" id="CHEBI:17568"/>
        <dbReference type="ChEBI" id="CHEBI:43474"/>
        <dbReference type="ChEBI" id="CHEBI:57720"/>
        <dbReference type="EC" id="2.4.2.2"/>
    </reaction>
</comment>
<dbReference type="EC" id="2.4.2.1" evidence="3"/>
<accession>A0A2P1QXC1</accession>
<dbReference type="EC" id="2.4.2.2" evidence="3"/>
<comment type="catalytic activity">
    <reaction evidence="3">
        <text>thymidine + phosphate = 2-deoxy-alpha-D-ribose 1-phosphate + thymine</text>
        <dbReference type="Rhea" id="RHEA:16037"/>
        <dbReference type="ChEBI" id="CHEBI:17748"/>
        <dbReference type="ChEBI" id="CHEBI:17821"/>
        <dbReference type="ChEBI" id="CHEBI:43474"/>
        <dbReference type="ChEBI" id="CHEBI:57259"/>
        <dbReference type="EC" id="2.4.2.2"/>
    </reaction>
</comment>
<keyword evidence="2 3" id="KW-0808">Transferase</keyword>
<dbReference type="GO" id="GO:0047975">
    <property type="term" value="F:guanosine phosphorylase activity"/>
    <property type="evidence" value="ECO:0007669"/>
    <property type="project" value="RHEA"/>
</dbReference>
<dbReference type="Proteomes" id="UP000033961">
    <property type="component" value="Chromosome I"/>
</dbReference>
<evidence type="ECO:0000256" key="3">
    <source>
        <dbReference type="HAMAP-Rule" id="MF_01537"/>
    </source>
</evidence>
<comment type="function">
    <text evidence="3">Catalyzes the phosphorolysis of diverse nucleosides, yielding D-ribose 1-phosphate and the respective free bases. Can use uridine, adenosine, guanosine, cytidine, thymidine, inosine and xanthosine as substrates. Also catalyzes the reverse reactions.</text>
</comment>
<comment type="catalytic activity">
    <reaction evidence="3">
        <text>adenosine + phosphate = alpha-D-ribose 1-phosphate + adenine</text>
        <dbReference type="Rhea" id="RHEA:27642"/>
        <dbReference type="ChEBI" id="CHEBI:16335"/>
        <dbReference type="ChEBI" id="CHEBI:16708"/>
        <dbReference type="ChEBI" id="CHEBI:43474"/>
        <dbReference type="ChEBI" id="CHEBI:57720"/>
        <dbReference type="EC" id="2.4.2.1"/>
    </reaction>
</comment>
<dbReference type="CDD" id="cd20296">
    <property type="entry name" value="cupin_PpnP-like"/>
    <property type="match status" value="1"/>
</dbReference>
<dbReference type="SUPFAM" id="SSF51182">
    <property type="entry name" value="RmlC-like cupins"/>
    <property type="match status" value="1"/>
</dbReference>
<comment type="similarity">
    <text evidence="3">Belongs to the nucleoside phosphorylase PpnP family.</text>
</comment>
<dbReference type="EMBL" id="CP027843">
    <property type="protein sequence ID" value="AVQ13554.1"/>
    <property type="molecule type" value="Genomic_DNA"/>
</dbReference>
<comment type="catalytic activity">
    <reaction evidence="3">
        <text>inosine + phosphate = alpha-D-ribose 1-phosphate + hypoxanthine</text>
        <dbReference type="Rhea" id="RHEA:27646"/>
        <dbReference type="ChEBI" id="CHEBI:17368"/>
        <dbReference type="ChEBI" id="CHEBI:17596"/>
        <dbReference type="ChEBI" id="CHEBI:43474"/>
        <dbReference type="ChEBI" id="CHEBI:57720"/>
        <dbReference type="EC" id="2.4.2.1"/>
    </reaction>
</comment>
<dbReference type="PANTHER" id="PTHR36540">
    <property type="entry name" value="PYRIMIDINE/PURINE NUCLEOSIDE PHOSPHORYLASE"/>
    <property type="match status" value="1"/>
</dbReference>
<dbReference type="GO" id="GO:0004731">
    <property type="term" value="F:purine-nucleoside phosphorylase activity"/>
    <property type="evidence" value="ECO:0007669"/>
    <property type="project" value="UniProtKB-UniRule"/>
</dbReference>
<dbReference type="GO" id="GO:0004850">
    <property type="term" value="F:uridine phosphorylase activity"/>
    <property type="evidence" value="ECO:0007669"/>
    <property type="project" value="RHEA"/>
</dbReference>
<comment type="catalytic activity">
    <reaction evidence="3">
        <text>xanthosine + phosphate = alpha-D-ribose 1-phosphate + xanthine</text>
        <dbReference type="Rhea" id="RHEA:27638"/>
        <dbReference type="ChEBI" id="CHEBI:17712"/>
        <dbReference type="ChEBI" id="CHEBI:18107"/>
        <dbReference type="ChEBI" id="CHEBI:43474"/>
        <dbReference type="ChEBI" id="CHEBI:57720"/>
        <dbReference type="EC" id="2.4.2.1"/>
    </reaction>
</comment>
<dbReference type="Pfam" id="PF06865">
    <property type="entry name" value="Ppnp"/>
    <property type="match status" value="1"/>
</dbReference>
<dbReference type="GO" id="GO:0005829">
    <property type="term" value="C:cytosol"/>
    <property type="evidence" value="ECO:0007669"/>
    <property type="project" value="TreeGrafter"/>
</dbReference>
<dbReference type="AlphaFoldDB" id="A0A2P1QXC1"/>
<evidence type="ECO:0000256" key="1">
    <source>
        <dbReference type="ARBA" id="ARBA00022676"/>
    </source>
</evidence>
<comment type="catalytic activity">
    <reaction evidence="3">
        <text>guanosine + phosphate = alpha-D-ribose 1-phosphate + guanine</text>
        <dbReference type="Rhea" id="RHEA:13233"/>
        <dbReference type="ChEBI" id="CHEBI:16235"/>
        <dbReference type="ChEBI" id="CHEBI:16750"/>
        <dbReference type="ChEBI" id="CHEBI:43474"/>
        <dbReference type="ChEBI" id="CHEBI:57720"/>
        <dbReference type="EC" id="2.4.2.1"/>
    </reaction>
</comment>
<name>A0A2P1QXC1_9LEPT</name>